<evidence type="ECO:0000313" key="11">
    <source>
        <dbReference type="Proteomes" id="UP000001971"/>
    </source>
</evidence>
<evidence type="ECO:0000256" key="5">
    <source>
        <dbReference type="ARBA" id="ARBA00022692"/>
    </source>
</evidence>
<evidence type="ECO:0000256" key="7">
    <source>
        <dbReference type="ARBA" id="ARBA00023136"/>
    </source>
</evidence>
<evidence type="ECO:0000256" key="3">
    <source>
        <dbReference type="ARBA" id="ARBA00022475"/>
    </source>
</evidence>
<dbReference type="AlphaFoldDB" id="A0A0E1NYX7"/>
<dbReference type="InterPro" id="IPR035906">
    <property type="entry name" value="MetI-like_sf"/>
</dbReference>
<dbReference type="GO" id="GO:0055085">
    <property type="term" value="P:transmembrane transport"/>
    <property type="evidence" value="ECO:0007669"/>
    <property type="project" value="InterPro"/>
</dbReference>
<protein>
    <submittedName>
        <fullName evidence="10">Putative binding-protein-dependent transport system, inner membrane component</fullName>
    </submittedName>
</protein>
<dbReference type="PANTHER" id="PTHR43005">
    <property type="entry name" value="BLR7065 PROTEIN"/>
    <property type="match status" value="1"/>
</dbReference>
<dbReference type="Gene3D" id="1.10.3720.10">
    <property type="entry name" value="MetI-like"/>
    <property type="match status" value="1"/>
</dbReference>
<dbReference type="PANTHER" id="PTHR43005:SF1">
    <property type="entry name" value="SPERMIDINE_PUTRESCINE TRANSPORT SYSTEM PERMEASE PROTEIN"/>
    <property type="match status" value="1"/>
</dbReference>
<keyword evidence="2 8" id="KW-0813">Transport</keyword>
<dbReference type="InterPro" id="IPR000515">
    <property type="entry name" value="MetI-like"/>
</dbReference>
<keyword evidence="6 8" id="KW-1133">Transmembrane helix</keyword>
<keyword evidence="5 8" id="KW-0812">Transmembrane</keyword>
<keyword evidence="3" id="KW-1003">Cell membrane</keyword>
<evidence type="ECO:0000256" key="2">
    <source>
        <dbReference type="ARBA" id="ARBA00022448"/>
    </source>
</evidence>
<accession>A0A0E1NYX7</accession>
<organism evidence="10 11">
    <name type="scientific">Yersinia pestis bv. Antiqua (strain Antiqua)</name>
    <dbReference type="NCBI Taxonomy" id="360102"/>
    <lineage>
        <taxon>Bacteria</taxon>
        <taxon>Pseudomonadati</taxon>
        <taxon>Pseudomonadota</taxon>
        <taxon>Gammaproteobacteria</taxon>
        <taxon>Enterobacterales</taxon>
        <taxon>Yersiniaceae</taxon>
        <taxon>Yersinia</taxon>
    </lineage>
</organism>
<evidence type="ECO:0000256" key="4">
    <source>
        <dbReference type="ARBA" id="ARBA00022519"/>
    </source>
</evidence>
<evidence type="ECO:0000259" key="9">
    <source>
        <dbReference type="PROSITE" id="PS50928"/>
    </source>
</evidence>
<feature type="transmembrane region" description="Helical" evidence="8">
    <location>
        <begin position="103"/>
        <end position="124"/>
    </location>
</feature>
<keyword evidence="4" id="KW-0997">Cell inner membrane</keyword>
<proteinExistence type="inferred from homology"/>
<evidence type="ECO:0000256" key="8">
    <source>
        <dbReference type="RuleBase" id="RU363032"/>
    </source>
</evidence>
<dbReference type="PROSITE" id="PS50928">
    <property type="entry name" value="ABC_TM1"/>
    <property type="match status" value="1"/>
</dbReference>
<dbReference type="Proteomes" id="UP000001971">
    <property type="component" value="Chromosome"/>
</dbReference>
<feature type="transmembrane region" description="Helical" evidence="8">
    <location>
        <begin position="70"/>
        <end position="91"/>
    </location>
</feature>
<gene>
    <name evidence="10" type="ordered locus">YPA_1270</name>
</gene>
<dbReference type="PATRIC" id="fig|360102.15.peg.4369"/>
<dbReference type="GO" id="GO:0005886">
    <property type="term" value="C:plasma membrane"/>
    <property type="evidence" value="ECO:0007669"/>
    <property type="project" value="UniProtKB-SubCell"/>
</dbReference>
<evidence type="ECO:0000313" key="10">
    <source>
        <dbReference type="EMBL" id="ABG13237.1"/>
    </source>
</evidence>
<dbReference type="Pfam" id="PF00528">
    <property type="entry name" value="BPD_transp_1"/>
    <property type="match status" value="1"/>
</dbReference>
<dbReference type="CDD" id="cd06261">
    <property type="entry name" value="TM_PBP2"/>
    <property type="match status" value="1"/>
</dbReference>
<feature type="transmembrane region" description="Helical" evidence="8">
    <location>
        <begin position="255"/>
        <end position="278"/>
    </location>
</feature>
<feature type="transmembrane region" description="Helical" evidence="8">
    <location>
        <begin position="154"/>
        <end position="175"/>
    </location>
</feature>
<dbReference type="KEGG" id="ypa:YPA_1270"/>
<comment type="subcellular location">
    <subcellularLocation>
        <location evidence="1">Cell inner membrane</location>
        <topology evidence="1">Multi-pass membrane protein</topology>
    </subcellularLocation>
    <subcellularLocation>
        <location evidence="8">Cell membrane</location>
        <topology evidence="8">Multi-pass membrane protein</topology>
    </subcellularLocation>
</comment>
<dbReference type="SUPFAM" id="SSF161098">
    <property type="entry name" value="MetI-like"/>
    <property type="match status" value="1"/>
</dbReference>
<evidence type="ECO:0000256" key="1">
    <source>
        <dbReference type="ARBA" id="ARBA00004429"/>
    </source>
</evidence>
<feature type="domain" description="ABC transmembrane type-1" evidence="9">
    <location>
        <begin position="66"/>
        <end position="276"/>
    </location>
</feature>
<feature type="transmembrane region" description="Helical" evidence="8">
    <location>
        <begin position="195"/>
        <end position="216"/>
    </location>
</feature>
<dbReference type="RefSeq" id="WP_002213188.1">
    <property type="nucleotide sequence ID" value="NC_008150.1"/>
</dbReference>
<comment type="similarity">
    <text evidence="8">Belongs to the binding-protein-dependent transport system permease family.</text>
</comment>
<sequence precursor="true">MNAKLTQQAFTLPLLVVLLLVSFYTLGYAIYLSVHDIDLMSPPPFDFIGMANFIEVLQEPRMWSSLWNTLVYVAGSTVAELVLGSAIALFISRDFFGRKLVRALLLLPMIVTPIVAGLIWRIFYDPNAGLFNWLAGLIGIPPIDWLGNPSTAMASLILADIWQWTPFIILLVSAGLDALPSEPLEAAELDGARGWRLLAFIKLPMMKPIILMALFLRMIDAFKSFDLIYVMTRGGPALATETTNMYAYLTGFQDFRISAAVVIAIINTLLVIAVLSFASKKVMKDE</sequence>
<name>A0A0E1NYX7_YERPA</name>
<dbReference type="HOGENOM" id="CLU_016047_0_3_6"/>
<dbReference type="GeneID" id="57976693"/>
<feature type="transmembrane region" description="Helical" evidence="8">
    <location>
        <begin position="12"/>
        <end position="34"/>
    </location>
</feature>
<keyword evidence="7 8" id="KW-0472">Membrane</keyword>
<dbReference type="EMBL" id="CP000308">
    <property type="protein sequence ID" value="ABG13237.1"/>
    <property type="molecule type" value="Genomic_DNA"/>
</dbReference>
<reference evidence="10 11" key="1">
    <citation type="journal article" date="2006" name="J. Bacteriol.">
        <title>Complete genome sequence of Yersinia pestis strains Antiqua and Nepal516: evidence of gene reduction in an emerging pathogen.</title>
        <authorList>
            <person name="Chain P.S."/>
            <person name="Hu P."/>
            <person name="Malfatti S.A."/>
            <person name="Radnedge L."/>
            <person name="Larimer F."/>
            <person name="Vergez L.M."/>
            <person name="Worsham P."/>
            <person name="Chu M.C."/>
            <person name="Andersen G.L."/>
        </authorList>
    </citation>
    <scope>NUCLEOTIDE SEQUENCE [LARGE SCALE GENOMIC DNA]</scope>
    <source>
        <strain evidence="10 11">Antiqua</strain>
    </source>
</reference>
<evidence type="ECO:0000256" key="6">
    <source>
        <dbReference type="ARBA" id="ARBA00022989"/>
    </source>
</evidence>